<sequence>MENYYVTMKDIADKMHLVHLTPSIDLSDIRVFQTDINRPALQLTGFFDYFDSERVQVIGKVEYTYLMSLTETKRKAVLQKLFECKIPCLILTRTQLPFPEMLQDATRFGVPILQTSRATSYFNSELNRYLKVELAPRVTKHGVLVDVYGEGVLIMGESGIGKSEVALELIKRGHRLVADDAVDIKKVSDETLLGSSPQMIRHFIEVRGIGIVDCKMLFGVESVKDIHPIDLCIQLEEWQSKKDYDRLGLEDHTIEILGNQVVNHILPVRPGRNIAIIVEATALNSRQKKMGYNAAVELDNRLKDHLLKVAASRKTASEPDRAMIHAGDTADQGQITQAQINYRDEDN</sequence>
<dbReference type="SUPFAM" id="SSF75138">
    <property type="entry name" value="HprK N-terminal domain-like"/>
    <property type="match status" value="1"/>
</dbReference>
<feature type="active site" evidence="10">
    <location>
        <position position="141"/>
    </location>
</feature>
<comment type="catalytic activity">
    <reaction evidence="9 10">
        <text>[HPr protein]-O-phospho-L-serine + phosphate + H(+) = [HPr protein]-L-serine + diphosphate</text>
        <dbReference type="Rhea" id="RHEA:46604"/>
        <dbReference type="Rhea" id="RHEA-COMP:11602"/>
        <dbReference type="Rhea" id="RHEA-COMP:11603"/>
        <dbReference type="ChEBI" id="CHEBI:15378"/>
        <dbReference type="ChEBI" id="CHEBI:29999"/>
        <dbReference type="ChEBI" id="CHEBI:33019"/>
        <dbReference type="ChEBI" id="CHEBI:43474"/>
        <dbReference type="ChEBI" id="CHEBI:83421"/>
    </reaction>
</comment>
<feature type="domain" description="HPr(Ser) kinase/phosphorylase N-terminal" evidence="11">
    <location>
        <begin position="6"/>
        <end position="130"/>
    </location>
</feature>
<comment type="miscellaneous">
    <text evidence="10">Both phosphorylation and phosphorolysis are carried out by the same active site and suggest a common mechanism for both reactions.</text>
</comment>
<comment type="similarity">
    <text evidence="2 10">Belongs to the HPrK/P family.</text>
</comment>
<keyword evidence="8 10" id="KW-0511">Multifunctional enzyme</keyword>
<organism evidence="13 14">
    <name type="scientific">Fusibacter paucivorans</name>
    <dbReference type="NCBI Taxonomy" id="76009"/>
    <lineage>
        <taxon>Bacteria</taxon>
        <taxon>Bacillati</taxon>
        <taxon>Bacillota</taxon>
        <taxon>Clostridia</taxon>
        <taxon>Eubacteriales</taxon>
        <taxon>Eubacteriales Family XII. Incertae Sedis</taxon>
        <taxon>Fusibacter</taxon>
    </lineage>
</organism>
<feature type="region of interest" description="Important for the catalytic mechanism of both phosphorylation and dephosphorylation" evidence="10">
    <location>
        <begin position="204"/>
        <end position="213"/>
    </location>
</feature>
<feature type="binding site" evidence="10">
    <location>
        <position position="205"/>
    </location>
    <ligand>
        <name>Mg(2+)</name>
        <dbReference type="ChEBI" id="CHEBI:18420"/>
    </ligand>
</feature>
<keyword evidence="10" id="KW-0460">Magnesium</keyword>
<dbReference type="Proteomes" id="UP000746471">
    <property type="component" value="Unassembled WGS sequence"/>
</dbReference>
<dbReference type="InterPro" id="IPR028979">
    <property type="entry name" value="Ser_kin/Pase_Hpr-like_N_sf"/>
</dbReference>
<dbReference type="SUPFAM" id="SSF53795">
    <property type="entry name" value="PEP carboxykinase-like"/>
    <property type="match status" value="1"/>
</dbReference>
<evidence type="ECO:0000256" key="1">
    <source>
        <dbReference type="ARBA" id="ARBA00001120"/>
    </source>
</evidence>
<evidence type="ECO:0000259" key="11">
    <source>
        <dbReference type="Pfam" id="PF02603"/>
    </source>
</evidence>
<feature type="active site" evidence="10">
    <location>
        <position position="246"/>
    </location>
</feature>
<comment type="subunit">
    <text evidence="10">Homohexamer.</text>
</comment>
<dbReference type="Gene3D" id="3.40.1390.20">
    <property type="entry name" value="HprK N-terminal domain-like"/>
    <property type="match status" value="1"/>
</dbReference>
<dbReference type="EC" id="2.7.4.-" evidence="10"/>
<dbReference type="GO" id="GO:0016301">
    <property type="term" value="F:kinase activity"/>
    <property type="evidence" value="ECO:0007669"/>
    <property type="project" value="UniProtKB-KW"/>
</dbReference>
<feature type="binding site" evidence="10">
    <location>
        <begin position="156"/>
        <end position="163"/>
    </location>
    <ligand>
        <name>ATP</name>
        <dbReference type="ChEBI" id="CHEBI:30616"/>
    </ligand>
</feature>
<reference evidence="13 14" key="1">
    <citation type="submission" date="2021-05" db="EMBL/GenBank/DDBJ databases">
        <title>Fusibacter ferrireducens sp. nov., an anaerobic, sulfur- and Fe-reducing bacterium isolated from the mangrove sediment.</title>
        <authorList>
            <person name="Qiu D."/>
        </authorList>
    </citation>
    <scope>NUCLEOTIDE SEQUENCE [LARGE SCALE GENOMIC DNA]</scope>
    <source>
        <strain evidence="13 14">DSM 12116</strain>
    </source>
</reference>
<dbReference type="Pfam" id="PF07475">
    <property type="entry name" value="Hpr_kinase_C"/>
    <property type="match status" value="1"/>
</dbReference>
<dbReference type="HAMAP" id="MF_01249">
    <property type="entry name" value="HPr_kinase"/>
    <property type="match status" value="1"/>
</dbReference>
<keyword evidence="6 10" id="KW-0418">Kinase</keyword>
<comment type="domain">
    <text evidence="10">The Walker A ATP-binding motif also binds Pi and PPi.</text>
</comment>
<evidence type="ECO:0000259" key="12">
    <source>
        <dbReference type="Pfam" id="PF07475"/>
    </source>
</evidence>
<evidence type="ECO:0000256" key="6">
    <source>
        <dbReference type="ARBA" id="ARBA00022777"/>
    </source>
</evidence>
<dbReference type="PANTHER" id="PTHR30305">
    <property type="entry name" value="PROTEIN YJDM-RELATED"/>
    <property type="match status" value="1"/>
</dbReference>
<keyword evidence="10" id="KW-0119">Carbohydrate metabolism</keyword>
<dbReference type="InterPro" id="IPR027417">
    <property type="entry name" value="P-loop_NTPase"/>
</dbReference>
<gene>
    <name evidence="10 13" type="primary">hprK</name>
    <name evidence="13" type="ORF">KHM83_05950</name>
</gene>
<keyword evidence="14" id="KW-1185">Reference proteome</keyword>
<feature type="active site" description="Proton acceptor; for phosphorylation activity. Proton donor; for dephosphorylation activity" evidence="10">
    <location>
        <position position="180"/>
    </location>
</feature>
<evidence type="ECO:0000256" key="9">
    <source>
        <dbReference type="ARBA" id="ARBA00047657"/>
    </source>
</evidence>
<keyword evidence="10" id="KW-0479">Metal-binding</keyword>
<dbReference type="InterPro" id="IPR003755">
    <property type="entry name" value="HPr(Ser)_kin/Pase"/>
</dbReference>
<evidence type="ECO:0000256" key="5">
    <source>
        <dbReference type="ARBA" id="ARBA00022741"/>
    </source>
</evidence>
<dbReference type="InterPro" id="IPR011126">
    <property type="entry name" value="Hpr_kin/Pase_Hpr_N"/>
</dbReference>
<dbReference type="InterPro" id="IPR011104">
    <property type="entry name" value="Hpr_kin/Pase_C"/>
</dbReference>
<evidence type="ECO:0000256" key="2">
    <source>
        <dbReference type="ARBA" id="ARBA00006883"/>
    </source>
</evidence>
<keyword evidence="4 10" id="KW-0808">Transferase</keyword>
<comment type="function">
    <text evidence="10">Catalyzes the ATP- as well as the pyrophosphate-dependent phosphorylation of a specific serine residue in HPr, a phosphocarrier protein of the phosphoenolpyruvate-dependent sugar phosphotransferase system (PTS). HprK/P also catalyzes the pyrophosphate-producing, inorganic phosphate-dependent dephosphorylation (phosphorolysis) of seryl-phosphorylated HPr (P-Ser-HPr). The two antagonistic activities of HprK/P are regulated by several intracellular metabolites, which change their concentration in response to the absence or presence of rapidly metabolisable carbon sources (glucose, fructose, etc.) in the growth medium. Therefore, by controlling the phosphorylation state of HPr, HPrK/P is a sensor enzyme that plays a major role in the regulation of carbon metabolism and sugar transport: it mediates carbon catabolite repression (CCR), and regulates PTS-catalyzed carbohydrate uptake and inducer exclusion.</text>
</comment>
<protein>
    <recommendedName>
        <fullName evidence="10">HPr kinase/phosphorylase</fullName>
        <shortName evidence="10">HPrK/P</shortName>
        <ecNumber evidence="10">2.7.11.-</ecNumber>
        <ecNumber evidence="10">2.7.4.-</ecNumber>
    </recommendedName>
    <alternativeName>
        <fullName evidence="10">HPr(Ser) kinase/phosphorylase</fullName>
    </alternativeName>
</protein>
<dbReference type="RefSeq" id="WP_213235995.1">
    <property type="nucleotide sequence ID" value="NZ_JAHBCL010000008.1"/>
</dbReference>
<accession>A0ABS5PMT4</accession>
<evidence type="ECO:0000313" key="13">
    <source>
        <dbReference type="EMBL" id="MBS7526212.1"/>
    </source>
</evidence>
<evidence type="ECO:0000256" key="7">
    <source>
        <dbReference type="ARBA" id="ARBA00022840"/>
    </source>
</evidence>
<dbReference type="EC" id="2.7.11.-" evidence="10"/>
<comment type="catalytic activity">
    <reaction evidence="1 10">
        <text>[HPr protein]-L-serine + ATP = [HPr protein]-O-phospho-L-serine + ADP + H(+)</text>
        <dbReference type="Rhea" id="RHEA:46600"/>
        <dbReference type="Rhea" id="RHEA-COMP:11602"/>
        <dbReference type="Rhea" id="RHEA-COMP:11603"/>
        <dbReference type="ChEBI" id="CHEBI:15378"/>
        <dbReference type="ChEBI" id="CHEBI:29999"/>
        <dbReference type="ChEBI" id="CHEBI:30616"/>
        <dbReference type="ChEBI" id="CHEBI:83421"/>
        <dbReference type="ChEBI" id="CHEBI:456216"/>
    </reaction>
</comment>
<evidence type="ECO:0000256" key="8">
    <source>
        <dbReference type="ARBA" id="ARBA00023268"/>
    </source>
</evidence>
<proteinExistence type="inferred from homology"/>
<dbReference type="EMBL" id="JAHBCL010000008">
    <property type="protein sequence ID" value="MBS7526212.1"/>
    <property type="molecule type" value="Genomic_DNA"/>
</dbReference>
<dbReference type="NCBIfam" id="TIGR00679">
    <property type="entry name" value="hpr-ser"/>
    <property type="match status" value="1"/>
</dbReference>
<feature type="active site" evidence="10">
    <location>
        <position position="162"/>
    </location>
</feature>
<evidence type="ECO:0000256" key="10">
    <source>
        <dbReference type="HAMAP-Rule" id="MF_01249"/>
    </source>
</evidence>
<feature type="region of interest" description="Important for the catalytic mechanism of dephosphorylation" evidence="10">
    <location>
        <begin position="267"/>
        <end position="272"/>
    </location>
</feature>
<keyword evidence="7 10" id="KW-0067">ATP-binding</keyword>
<evidence type="ECO:0000256" key="4">
    <source>
        <dbReference type="ARBA" id="ARBA00022679"/>
    </source>
</evidence>
<dbReference type="PANTHER" id="PTHR30305:SF1">
    <property type="entry name" value="HPR KINASE_PHOSPHORYLASE"/>
    <property type="match status" value="1"/>
</dbReference>
<evidence type="ECO:0000256" key="3">
    <source>
        <dbReference type="ARBA" id="ARBA00022527"/>
    </source>
</evidence>
<keyword evidence="3 10" id="KW-0723">Serine/threonine-protein kinase</keyword>
<dbReference type="CDD" id="cd01918">
    <property type="entry name" value="HprK_C"/>
    <property type="match status" value="1"/>
</dbReference>
<dbReference type="Gene3D" id="3.40.50.300">
    <property type="entry name" value="P-loop containing nucleotide triphosphate hydrolases"/>
    <property type="match status" value="1"/>
</dbReference>
<feature type="domain" description="HPr kinase/phosphorylase C-terminal" evidence="12">
    <location>
        <begin position="133"/>
        <end position="301"/>
    </location>
</feature>
<name>A0ABS5PMT4_9FIRM</name>
<feature type="binding site" evidence="10">
    <location>
        <position position="163"/>
    </location>
    <ligand>
        <name>Mg(2+)</name>
        <dbReference type="ChEBI" id="CHEBI:18420"/>
    </ligand>
</feature>
<comment type="cofactor">
    <cofactor evidence="10">
        <name>Mg(2+)</name>
        <dbReference type="ChEBI" id="CHEBI:18420"/>
    </cofactor>
</comment>
<dbReference type="Pfam" id="PF02603">
    <property type="entry name" value="Hpr_kinase_N"/>
    <property type="match status" value="1"/>
</dbReference>
<comment type="caution">
    <text evidence="13">The sequence shown here is derived from an EMBL/GenBank/DDBJ whole genome shotgun (WGS) entry which is preliminary data.</text>
</comment>
<evidence type="ECO:0000313" key="14">
    <source>
        <dbReference type="Proteomes" id="UP000746471"/>
    </source>
</evidence>
<keyword evidence="5 10" id="KW-0547">Nucleotide-binding</keyword>